<gene>
    <name evidence="1" type="ORF">GSLYS_00009186001</name>
</gene>
<evidence type="ECO:0000313" key="2">
    <source>
        <dbReference type="Proteomes" id="UP001497497"/>
    </source>
</evidence>
<dbReference type="EMBL" id="CAXITT010000195">
    <property type="protein sequence ID" value="CAL1535226.1"/>
    <property type="molecule type" value="Genomic_DNA"/>
</dbReference>
<accession>A0AAV2HSF0</accession>
<reference evidence="1 2" key="1">
    <citation type="submission" date="2024-04" db="EMBL/GenBank/DDBJ databases">
        <authorList>
            <consortium name="Genoscope - CEA"/>
            <person name="William W."/>
        </authorList>
    </citation>
    <scope>NUCLEOTIDE SEQUENCE [LARGE SCALE GENOMIC DNA]</scope>
</reference>
<name>A0AAV2HSF0_LYMST</name>
<organism evidence="1 2">
    <name type="scientific">Lymnaea stagnalis</name>
    <name type="common">Great pond snail</name>
    <name type="synonym">Helix stagnalis</name>
    <dbReference type="NCBI Taxonomy" id="6523"/>
    <lineage>
        <taxon>Eukaryota</taxon>
        <taxon>Metazoa</taxon>
        <taxon>Spiralia</taxon>
        <taxon>Lophotrochozoa</taxon>
        <taxon>Mollusca</taxon>
        <taxon>Gastropoda</taxon>
        <taxon>Heterobranchia</taxon>
        <taxon>Euthyneura</taxon>
        <taxon>Panpulmonata</taxon>
        <taxon>Hygrophila</taxon>
        <taxon>Lymnaeoidea</taxon>
        <taxon>Lymnaeidae</taxon>
        <taxon>Lymnaea</taxon>
    </lineage>
</organism>
<evidence type="ECO:0000313" key="1">
    <source>
        <dbReference type="EMBL" id="CAL1535226.1"/>
    </source>
</evidence>
<dbReference type="Proteomes" id="UP001497497">
    <property type="component" value="Unassembled WGS sequence"/>
</dbReference>
<keyword evidence="2" id="KW-1185">Reference proteome</keyword>
<comment type="caution">
    <text evidence="1">The sequence shown here is derived from an EMBL/GenBank/DDBJ whole genome shotgun (WGS) entry which is preliminary data.</text>
</comment>
<dbReference type="AlphaFoldDB" id="A0AAV2HSF0"/>
<proteinExistence type="predicted"/>
<sequence>MIAAKHLDSVALETLLKAGADVNLCTAGSKPTTTLDILLKSIPRASSRTKECIHRLIAHDVHVLKVNPCVIHVLISIGCLSLATKFISSGIGPLDVPLHKRIRGWYKSEAFISPLGVALLLNNVKLAQYFFEIRYLTKSDLWLLRRNKVLSKHLLPECLQFTQDASHQPLSLETLSFVAVSWVVGAAPGRQARIEKTNLPPILQAALLYTDIPPIVENTSEPRNLSLHLSFLKKYLVKETESSDDSVHDSYDELISDESDY</sequence>
<protein>
    <submittedName>
        <fullName evidence="1">Uncharacterized protein</fullName>
    </submittedName>
</protein>